<feature type="domain" description="N-acetyltransferase" evidence="1">
    <location>
        <begin position="9"/>
        <end position="168"/>
    </location>
</feature>
<accession>A0A2I0V488</accession>
<evidence type="ECO:0000313" key="3">
    <source>
        <dbReference type="Proteomes" id="UP000234956"/>
    </source>
</evidence>
<dbReference type="SUPFAM" id="SSF55729">
    <property type="entry name" value="Acyl-CoA N-acyltransferases (Nat)"/>
    <property type="match status" value="1"/>
</dbReference>
<dbReference type="Gene3D" id="3.40.630.30">
    <property type="match status" value="1"/>
</dbReference>
<dbReference type="PANTHER" id="PTHR43792">
    <property type="entry name" value="GNAT FAMILY, PUTATIVE (AFU_ORTHOLOGUE AFUA_3G00765)-RELATED-RELATED"/>
    <property type="match status" value="1"/>
</dbReference>
<dbReference type="Pfam" id="PF13302">
    <property type="entry name" value="Acetyltransf_3"/>
    <property type="match status" value="1"/>
</dbReference>
<organism evidence="2 3">
    <name type="scientific">Lysinibacillus fusiformis</name>
    <dbReference type="NCBI Taxonomy" id="28031"/>
    <lineage>
        <taxon>Bacteria</taxon>
        <taxon>Bacillati</taxon>
        <taxon>Bacillota</taxon>
        <taxon>Bacilli</taxon>
        <taxon>Bacillales</taxon>
        <taxon>Bacillaceae</taxon>
        <taxon>Lysinibacillus</taxon>
    </lineage>
</organism>
<evidence type="ECO:0000313" key="2">
    <source>
        <dbReference type="EMBL" id="PKU53121.1"/>
    </source>
</evidence>
<keyword evidence="2" id="KW-0808">Transferase</keyword>
<dbReference type="InterPro" id="IPR016181">
    <property type="entry name" value="Acyl_CoA_acyltransferase"/>
</dbReference>
<name>A0A2I0V488_9BACI</name>
<dbReference type="InterPro" id="IPR051531">
    <property type="entry name" value="N-acetyltransferase"/>
</dbReference>
<dbReference type="GO" id="GO:0016747">
    <property type="term" value="F:acyltransferase activity, transferring groups other than amino-acyl groups"/>
    <property type="evidence" value="ECO:0007669"/>
    <property type="project" value="InterPro"/>
</dbReference>
<reference evidence="2 3" key="1">
    <citation type="submission" date="2017-10" db="EMBL/GenBank/DDBJ databases">
        <title>Draft genome of Lysinibacillus fusiformis strain Juneja, a laboratory-derived pathogen of Drosophila melanogaster.</title>
        <authorList>
            <person name="Smith B.R."/>
            <person name="Unckless R.L."/>
        </authorList>
    </citation>
    <scope>NUCLEOTIDE SEQUENCE [LARGE SCALE GENOMIC DNA]</scope>
    <source>
        <strain evidence="2 3">Juneja</strain>
    </source>
</reference>
<proteinExistence type="predicted"/>
<protein>
    <submittedName>
        <fullName evidence="2">N-acetyltransferase</fullName>
    </submittedName>
</protein>
<dbReference type="RefSeq" id="WP_058843266.1">
    <property type="nucleotide sequence ID" value="NZ_PDFK01000001.1"/>
</dbReference>
<comment type="caution">
    <text evidence="2">The sequence shown here is derived from an EMBL/GenBank/DDBJ whole genome shotgun (WGS) entry which is preliminary data.</text>
</comment>
<dbReference type="EMBL" id="PDFK01000001">
    <property type="protein sequence ID" value="PKU53121.1"/>
    <property type="molecule type" value="Genomic_DNA"/>
</dbReference>
<dbReference type="Proteomes" id="UP000234956">
    <property type="component" value="Unassembled WGS sequence"/>
</dbReference>
<dbReference type="PROSITE" id="PS51186">
    <property type="entry name" value="GNAT"/>
    <property type="match status" value="1"/>
</dbReference>
<evidence type="ECO:0000259" key="1">
    <source>
        <dbReference type="PROSITE" id="PS51186"/>
    </source>
</evidence>
<gene>
    <name evidence="2" type="ORF">CRI88_01970</name>
</gene>
<sequence length="168" mass="19625">MVELQTERIRLIPLNAKYLKLLIEHEKQMAKQLSLSMGEGHLDCELKQALYFRLSKVVEDEQNYLWHTNWLLVLKEKNCAVGGIMLKGMPNDQEEVVIGYYTFPPYQGQGYMTESIIALQNWLLHQLNVKYVIADTEKDNVASHRVLEKAGAALYKETNSLYFWRFQL</sequence>
<dbReference type="InterPro" id="IPR000182">
    <property type="entry name" value="GNAT_dom"/>
</dbReference>
<dbReference type="AlphaFoldDB" id="A0A2I0V488"/>
<dbReference type="PANTHER" id="PTHR43792:SF13">
    <property type="entry name" value="ACETYLTRANSFERASE"/>
    <property type="match status" value="1"/>
</dbReference>